<organism evidence="9 10">
    <name type="scientific">Cohnella boryungensis</name>
    <dbReference type="NCBI Taxonomy" id="768479"/>
    <lineage>
        <taxon>Bacteria</taxon>
        <taxon>Bacillati</taxon>
        <taxon>Bacillota</taxon>
        <taxon>Bacilli</taxon>
        <taxon>Bacillales</taxon>
        <taxon>Paenibacillaceae</taxon>
        <taxon>Cohnella</taxon>
    </lineage>
</organism>
<gene>
    <name evidence="9" type="ORF">ACFO1S_27205</name>
</gene>
<dbReference type="SUPFAM" id="SSF81345">
    <property type="entry name" value="ABC transporter involved in vitamin B12 uptake, BtuC"/>
    <property type="match status" value="1"/>
</dbReference>
<reference evidence="10" key="1">
    <citation type="journal article" date="2019" name="Int. J. Syst. Evol. Microbiol.">
        <title>The Global Catalogue of Microorganisms (GCM) 10K type strain sequencing project: providing services to taxonomists for standard genome sequencing and annotation.</title>
        <authorList>
            <consortium name="The Broad Institute Genomics Platform"/>
            <consortium name="The Broad Institute Genome Sequencing Center for Infectious Disease"/>
            <person name="Wu L."/>
            <person name="Ma J."/>
        </authorList>
    </citation>
    <scope>NUCLEOTIDE SEQUENCE [LARGE SCALE GENOMIC DNA]</scope>
    <source>
        <strain evidence="10">CGMCC 4.1641</strain>
    </source>
</reference>
<keyword evidence="7 8" id="KW-0472">Membrane</keyword>
<dbReference type="Proteomes" id="UP001595755">
    <property type="component" value="Unassembled WGS sequence"/>
</dbReference>
<dbReference type="PANTHER" id="PTHR30472:SF1">
    <property type="entry name" value="FE(3+) DICITRATE TRANSPORT SYSTEM PERMEASE PROTEIN FECC-RELATED"/>
    <property type="match status" value="1"/>
</dbReference>
<proteinExistence type="inferred from homology"/>
<keyword evidence="6 8" id="KW-1133">Transmembrane helix</keyword>
<dbReference type="RefSeq" id="WP_204604548.1">
    <property type="nucleotide sequence ID" value="NZ_JBHSED010000071.1"/>
</dbReference>
<accession>A0ABV8SKG8</accession>
<comment type="similarity">
    <text evidence="2">Belongs to the binding-protein-dependent transport system permease family. FecCD subfamily.</text>
</comment>
<comment type="caution">
    <text evidence="9">The sequence shown here is derived from an EMBL/GenBank/DDBJ whole genome shotgun (WGS) entry which is preliminary data.</text>
</comment>
<dbReference type="EMBL" id="JBHSED010000071">
    <property type="protein sequence ID" value="MFC4307118.1"/>
    <property type="molecule type" value="Genomic_DNA"/>
</dbReference>
<sequence>MLLRSNARRTGGILFGAGVLFLLFLVSNVYGYANTNWESFVEAYRHYDGSSSEHIIIREVRLPRAITAALVGSALGLAGAIMQALTRNPMASPGVLGVNSGAGLFVVAVVSWMPAASSFMLGWFALLGAAAAAVAVYAIGSAGLEGLTPLKLTLAGATIAALCGSFTASLLIADEKTLESLLFWLAGSVEGRRLEHIGPIVPFLIAGFALSSGLGRSLNLIAVGEDTAQGLGQNTLRVKLIALAAVVLMAGGSVAMAGPIGFVGLVVPHVARRLVGVDYRFVLPCCAVLGAILLTGADIAARFIAFPKDLPVGVMTAMIGAPFFIWLARKEWGRS</sequence>
<dbReference type="CDD" id="cd06550">
    <property type="entry name" value="TM_ABC_iron-siderophores_like"/>
    <property type="match status" value="1"/>
</dbReference>
<evidence type="ECO:0000256" key="1">
    <source>
        <dbReference type="ARBA" id="ARBA00004651"/>
    </source>
</evidence>
<keyword evidence="10" id="KW-1185">Reference proteome</keyword>
<evidence type="ECO:0000256" key="4">
    <source>
        <dbReference type="ARBA" id="ARBA00022475"/>
    </source>
</evidence>
<comment type="subcellular location">
    <subcellularLocation>
        <location evidence="1">Cell membrane</location>
        <topology evidence="1">Multi-pass membrane protein</topology>
    </subcellularLocation>
</comment>
<feature type="transmembrane region" description="Helical" evidence="8">
    <location>
        <begin position="119"/>
        <end position="140"/>
    </location>
</feature>
<dbReference type="Pfam" id="PF01032">
    <property type="entry name" value="FecCD"/>
    <property type="match status" value="1"/>
</dbReference>
<keyword evidence="3" id="KW-0813">Transport</keyword>
<evidence type="ECO:0000256" key="7">
    <source>
        <dbReference type="ARBA" id="ARBA00023136"/>
    </source>
</evidence>
<name>A0ABV8SKG8_9BACL</name>
<feature type="transmembrane region" description="Helical" evidence="8">
    <location>
        <begin position="94"/>
        <end position="113"/>
    </location>
</feature>
<evidence type="ECO:0000256" key="2">
    <source>
        <dbReference type="ARBA" id="ARBA00007935"/>
    </source>
</evidence>
<keyword evidence="4" id="KW-1003">Cell membrane</keyword>
<dbReference type="Gene3D" id="1.10.3470.10">
    <property type="entry name" value="ABC transporter involved in vitamin B12 uptake, BtuC"/>
    <property type="match status" value="1"/>
</dbReference>
<feature type="transmembrane region" description="Helical" evidence="8">
    <location>
        <begin position="240"/>
        <end position="267"/>
    </location>
</feature>
<feature type="transmembrane region" description="Helical" evidence="8">
    <location>
        <begin position="279"/>
        <end position="304"/>
    </location>
</feature>
<evidence type="ECO:0000256" key="3">
    <source>
        <dbReference type="ARBA" id="ARBA00022448"/>
    </source>
</evidence>
<keyword evidence="5 8" id="KW-0812">Transmembrane</keyword>
<feature type="transmembrane region" description="Helical" evidence="8">
    <location>
        <begin position="310"/>
        <end position="328"/>
    </location>
</feature>
<feature type="transmembrane region" description="Helical" evidence="8">
    <location>
        <begin position="152"/>
        <end position="173"/>
    </location>
</feature>
<evidence type="ECO:0000256" key="8">
    <source>
        <dbReference type="SAM" id="Phobius"/>
    </source>
</evidence>
<evidence type="ECO:0000313" key="9">
    <source>
        <dbReference type="EMBL" id="MFC4307118.1"/>
    </source>
</evidence>
<dbReference type="InterPro" id="IPR037294">
    <property type="entry name" value="ABC_BtuC-like"/>
</dbReference>
<dbReference type="PANTHER" id="PTHR30472">
    <property type="entry name" value="FERRIC ENTEROBACTIN TRANSPORT SYSTEM PERMEASE PROTEIN"/>
    <property type="match status" value="1"/>
</dbReference>
<dbReference type="InterPro" id="IPR000522">
    <property type="entry name" value="ABC_transptr_permease_BtuC"/>
</dbReference>
<evidence type="ECO:0000256" key="6">
    <source>
        <dbReference type="ARBA" id="ARBA00022989"/>
    </source>
</evidence>
<feature type="transmembrane region" description="Helical" evidence="8">
    <location>
        <begin position="62"/>
        <end position="82"/>
    </location>
</feature>
<evidence type="ECO:0000313" key="10">
    <source>
        <dbReference type="Proteomes" id="UP001595755"/>
    </source>
</evidence>
<protein>
    <submittedName>
        <fullName evidence="9">FecCD family ABC transporter permease</fullName>
    </submittedName>
</protein>
<feature type="transmembrane region" description="Helical" evidence="8">
    <location>
        <begin position="12"/>
        <end position="33"/>
    </location>
</feature>
<evidence type="ECO:0000256" key="5">
    <source>
        <dbReference type="ARBA" id="ARBA00022692"/>
    </source>
</evidence>